<keyword evidence="2" id="KW-1185">Reference proteome</keyword>
<proteinExistence type="predicted"/>
<accession>A0ACC0WCJ0</accession>
<sequence length="226" mass="26209">MWQLPLQSLKRQYFLGSRQLVHVPRRHVDAFFVGLDDPFSMKSELNEDSYVCIVDDKNNVLGKADRVVMRTFNLPHRATYIVIKNSRFGRRDCFTTACTVSGKYYVQRRTMSKDYCPGMLDPVSGGVVQYGESMDVSATREAEEEMGVKNTRLRYLTSFYYEDKYTRVWGGLFDCTFDGPLVLQEDEVDEVLIMTADEILKRRSEFTPDGIAAFEKYLKCTETRQE</sequence>
<gene>
    <name evidence="1" type="ORF">PsorP6_007094</name>
</gene>
<evidence type="ECO:0000313" key="2">
    <source>
        <dbReference type="Proteomes" id="UP001163321"/>
    </source>
</evidence>
<dbReference type="Proteomes" id="UP001163321">
    <property type="component" value="Chromosome 3"/>
</dbReference>
<dbReference type="EMBL" id="CM047582">
    <property type="protein sequence ID" value="KAI9915648.1"/>
    <property type="molecule type" value="Genomic_DNA"/>
</dbReference>
<organism evidence="1 2">
    <name type="scientific">Peronosclerospora sorghi</name>
    <dbReference type="NCBI Taxonomy" id="230839"/>
    <lineage>
        <taxon>Eukaryota</taxon>
        <taxon>Sar</taxon>
        <taxon>Stramenopiles</taxon>
        <taxon>Oomycota</taxon>
        <taxon>Peronosporomycetes</taxon>
        <taxon>Peronosporales</taxon>
        <taxon>Peronosporaceae</taxon>
        <taxon>Peronosclerospora</taxon>
    </lineage>
</organism>
<evidence type="ECO:0000313" key="1">
    <source>
        <dbReference type="EMBL" id="KAI9915648.1"/>
    </source>
</evidence>
<comment type="caution">
    <text evidence="1">The sequence shown here is derived from an EMBL/GenBank/DDBJ whole genome shotgun (WGS) entry which is preliminary data.</text>
</comment>
<protein>
    <submittedName>
        <fullName evidence="1">Uncharacterized protein</fullName>
    </submittedName>
</protein>
<reference evidence="1 2" key="1">
    <citation type="journal article" date="2022" name="bioRxiv">
        <title>The genome of the oomycete Peronosclerospora sorghi, a cosmopolitan pathogen of maize and sorghum, is inflated with dispersed pseudogenes.</title>
        <authorList>
            <person name="Fletcher K."/>
            <person name="Martin F."/>
            <person name="Isakeit T."/>
            <person name="Cavanaugh K."/>
            <person name="Magill C."/>
            <person name="Michelmore R."/>
        </authorList>
    </citation>
    <scope>NUCLEOTIDE SEQUENCE [LARGE SCALE GENOMIC DNA]</scope>
    <source>
        <strain evidence="1">P6</strain>
    </source>
</reference>
<name>A0ACC0WCJ0_9STRA</name>